<comment type="caution">
    <text evidence="1">The sequence shown here is derived from an EMBL/GenBank/DDBJ whole genome shotgun (WGS) entry which is preliminary data.</text>
</comment>
<evidence type="ECO:0000313" key="1">
    <source>
        <dbReference type="EMBL" id="OWM76228.1"/>
    </source>
</evidence>
<dbReference type="EMBL" id="MTKT01003224">
    <property type="protein sequence ID" value="OWM76228.1"/>
    <property type="molecule type" value="Genomic_DNA"/>
</dbReference>
<dbReference type="AlphaFoldDB" id="A0A218WUM7"/>
<dbReference type="Proteomes" id="UP000197138">
    <property type="component" value="Unassembled WGS sequence"/>
</dbReference>
<organism evidence="1 2">
    <name type="scientific">Punica granatum</name>
    <name type="common">Pomegranate</name>
    <dbReference type="NCBI Taxonomy" id="22663"/>
    <lineage>
        <taxon>Eukaryota</taxon>
        <taxon>Viridiplantae</taxon>
        <taxon>Streptophyta</taxon>
        <taxon>Embryophyta</taxon>
        <taxon>Tracheophyta</taxon>
        <taxon>Spermatophyta</taxon>
        <taxon>Magnoliopsida</taxon>
        <taxon>eudicotyledons</taxon>
        <taxon>Gunneridae</taxon>
        <taxon>Pentapetalae</taxon>
        <taxon>rosids</taxon>
        <taxon>malvids</taxon>
        <taxon>Myrtales</taxon>
        <taxon>Lythraceae</taxon>
        <taxon>Punica</taxon>
    </lineage>
</organism>
<accession>A0A218WUM7</accession>
<name>A0A218WUM7_PUNGR</name>
<proteinExistence type="predicted"/>
<reference evidence="2" key="1">
    <citation type="journal article" date="2017" name="Plant J.">
        <title>The pomegranate (Punica granatum L.) genome and the genomics of punicalagin biosynthesis.</title>
        <authorList>
            <person name="Qin G."/>
            <person name="Xu C."/>
            <person name="Ming R."/>
            <person name="Tang H."/>
            <person name="Guyot R."/>
            <person name="Kramer E.M."/>
            <person name="Hu Y."/>
            <person name="Yi X."/>
            <person name="Qi Y."/>
            <person name="Xu X."/>
            <person name="Gao Z."/>
            <person name="Pan H."/>
            <person name="Jian J."/>
            <person name="Tian Y."/>
            <person name="Yue Z."/>
            <person name="Xu Y."/>
        </authorList>
    </citation>
    <scope>NUCLEOTIDE SEQUENCE [LARGE SCALE GENOMIC DNA]</scope>
    <source>
        <strain evidence="2">cv. Dabenzi</strain>
    </source>
</reference>
<gene>
    <name evidence="1" type="ORF">CDL15_Pgr009874</name>
</gene>
<sequence>MLCKNGNGEKAIKWLVDPKGKIHCGDLMVTGKDSKGNIHCGDLMVTGKDPKGNIHCGDLMVTGKGEHDELPELPAGECLEAAVVLVPGGDHMEHFWSSSLNLRRLLHVQGALACFVHEDRKYCLSKETDGCCAAARGGGEGGGGVPGPEDLDRWITGNRWPIGQHKGHGAVAQNLHLCCAWWRLHLQARTNCPPH</sequence>
<protein>
    <submittedName>
        <fullName evidence="1">Uncharacterized protein</fullName>
    </submittedName>
</protein>
<evidence type="ECO:0000313" key="2">
    <source>
        <dbReference type="Proteomes" id="UP000197138"/>
    </source>
</evidence>